<evidence type="ECO:0000313" key="1">
    <source>
        <dbReference type="EMBL" id="KKL54113.1"/>
    </source>
</evidence>
<dbReference type="EMBL" id="LAZR01031316">
    <property type="protein sequence ID" value="KKL54113.1"/>
    <property type="molecule type" value="Genomic_DNA"/>
</dbReference>
<gene>
    <name evidence="1" type="ORF">LCGC14_2268690</name>
</gene>
<dbReference type="InterPro" id="IPR028994">
    <property type="entry name" value="Integrin_alpha_N"/>
</dbReference>
<reference evidence="1" key="1">
    <citation type="journal article" date="2015" name="Nature">
        <title>Complex archaea that bridge the gap between prokaryotes and eukaryotes.</title>
        <authorList>
            <person name="Spang A."/>
            <person name="Saw J.H."/>
            <person name="Jorgensen S.L."/>
            <person name="Zaremba-Niedzwiedzka K."/>
            <person name="Martijn J."/>
            <person name="Lind A.E."/>
            <person name="van Eijk R."/>
            <person name="Schleper C."/>
            <person name="Guy L."/>
            <person name="Ettema T.J."/>
        </authorList>
    </citation>
    <scope>NUCLEOTIDE SEQUENCE</scope>
</reference>
<sequence length="54" mass="5589">FTGILDNENYFGDAVASLGDLNGDGFVDMADVVLVASSWGQVSGWSTAPAPPAW</sequence>
<dbReference type="GO" id="GO:0000272">
    <property type="term" value="P:polysaccharide catabolic process"/>
    <property type="evidence" value="ECO:0007669"/>
    <property type="project" value="InterPro"/>
</dbReference>
<dbReference type="InterPro" id="IPR018247">
    <property type="entry name" value="EF_Hand_1_Ca_BS"/>
</dbReference>
<comment type="caution">
    <text evidence="1">The sequence shown here is derived from an EMBL/GenBank/DDBJ whole genome shotgun (WGS) entry which is preliminary data.</text>
</comment>
<feature type="non-terminal residue" evidence="1">
    <location>
        <position position="1"/>
    </location>
</feature>
<dbReference type="SUPFAM" id="SSF69318">
    <property type="entry name" value="Integrin alpha N-terminal domain"/>
    <property type="match status" value="1"/>
</dbReference>
<evidence type="ECO:0008006" key="2">
    <source>
        <dbReference type="Google" id="ProtNLM"/>
    </source>
</evidence>
<organism evidence="1">
    <name type="scientific">marine sediment metagenome</name>
    <dbReference type="NCBI Taxonomy" id="412755"/>
    <lineage>
        <taxon>unclassified sequences</taxon>
        <taxon>metagenomes</taxon>
        <taxon>ecological metagenomes</taxon>
    </lineage>
</organism>
<dbReference type="PROSITE" id="PS00018">
    <property type="entry name" value="EF_HAND_1"/>
    <property type="match status" value="1"/>
</dbReference>
<dbReference type="AlphaFoldDB" id="A0A0F9CXM3"/>
<accession>A0A0F9CXM3</accession>
<name>A0A0F9CXM3_9ZZZZ</name>
<proteinExistence type="predicted"/>
<protein>
    <recommendedName>
        <fullName evidence="2">Dockerin domain-containing protein</fullName>
    </recommendedName>
</protein>
<dbReference type="InterPro" id="IPR036439">
    <property type="entry name" value="Dockerin_dom_sf"/>
</dbReference>
<dbReference type="Gene3D" id="1.10.1330.10">
    <property type="entry name" value="Dockerin domain"/>
    <property type="match status" value="1"/>
</dbReference>